<dbReference type="Pfam" id="PF10214">
    <property type="entry name" value="Rrn6_beta-prop"/>
    <property type="match status" value="2"/>
</dbReference>
<dbReference type="AlphaFoldDB" id="A0A9P1H9S3"/>
<dbReference type="InterPro" id="IPR048535">
    <property type="entry name" value="RRN6_beta-prop"/>
</dbReference>
<gene>
    <name evidence="4" type="ORF">PPNO1_LOCUS7786</name>
</gene>
<evidence type="ECO:0008006" key="6">
    <source>
        <dbReference type="Google" id="ProtNLM"/>
    </source>
</evidence>
<dbReference type="GO" id="GO:0001179">
    <property type="term" value="F:RNA polymerase I general transcription initiation factor binding"/>
    <property type="evidence" value="ECO:0007669"/>
    <property type="project" value="TreeGrafter"/>
</dbReference>
<sequence>MAGQIRAQLPFGHHDYRSDEDDDAAVGISDADRKNEDTPELRVIRGYESVADAPRSADIGEVKLLYEAKRMQGRWLKNAFPEVAMGDPYVSSLLAEAAVDPALTGDLPSYRPQVVAGEISRLESWPQGLPAVPVPVLAMTTGEGGQILRLMRITDSFWTWGSDADVALQMWSPKPDDQEDESYWCRSAAPITHVKFAHHMGKTAPLRWLIVQKDTSTTILSPTYHSVPVAYQDSALEELPLAIIDTLGYWSIWNIKISTVSSKIHAQATLYKRGHPSWDTPLHGGEFGTLWYHPPPLEEWDFSQQAPENPTEDIGIGGAVPYLLDTDRNFVFAAVPITARSASQETILDVVPNPADLSQVFVLTTASLICLDICPSGEIAREVQPEIIQAFLHGHPKNMTLRMSATCMPNIADGGSIMIIIFPCKSSQVDIFWFYGTPDSPSPGQCSYQTLDLEGEQDTELDNLRELVVLPLDISRGKQPIGSEMEALFDESELQFHQLISYGRRQSLGYWICLTAKRGLYEVTAPTARSEKEIKKHESLLAKRRTRYLNYMGDKFAVPDALTNPETAVGLPIIRRDVRIEVLHANCDRYPSGSPWQVGDDIQQKLAAMKRWMAANWSTPEDDEPEEPVRIHQEVLEHTARLELLSYHLIGMNPSYEHSPAMSLPPSSSAGYPGSSQDIHSEWTLPVFSQEPLVPKFPASSQSAKDKGKATAQAEESLAAIDRLAKLAISIDRDSELARAPQSTVLSRWEDAAHDDYVPFVQLGSKAKQSRLQKKKDKMHSQLPHAQTQVPASSQAMPAFSQVQMPMRLREGEPSSSQATGPGMGFTMSQPVSGAFGQRGPVKKKKKKAGGIK</sequence>
<proteinExistence type="predicted"/>
<evidence type="ECO:0000313" key="5">
    <source>
        <dbReference type="Proteomes" id="UP000838763"/>
    </source>
</evidence>
<dbReference type="EMBL" id="CALLCH030000017">
    <property type="protein sequence ID" value="CAI4218191.1"/>
    <property type="molecule type" value="Genomic_DNA"/>
</dbReference>
<dbReference type="Pfam" id="PF20639">
    <property type="entry name" value="Rrn6_K-rich"/>
    <property type="match status" value="1"/>
</dbReference>
<dbReference type="PANTHER" id="PTHR28221">
    <property type="entry name" value="RNA POLYMERASE I-SPECIFIC TRANSCRIPTION INITIATION FACTOR RRN6"/>
    <property type="match status" value="1"/>
</dbReference>
<dbReference type="OrthoDB" id="4090074at2759"/>
<dbReference type="GO" id="GO:0042790">
    <property type="term" value="P:nucleolar large rRNA transcription by RNA polymerase I"/>
    <property type="evidence" value="ECO:0007669"/>
    <property type="project" value="TreeGrafter"/>
</dbReference>
<comment type="caution">
    <text evidence="4">The sequence shown here is derived from an EMBL/GenBank/DDBJ whole genome shotgun (WGS) entry which is preliminary data.</text>
</comment>
<feature type="domain" description="RRN6 beta-propeller" evidence="2">
    <location>
        <begin position="134"/>
        <end position="232"/>
    </location>
</feature>
<dbReference type="PANTHER" id="PTHR28221:SF2">
    <property type="entry name" value="RNA POLYMERASE I-SPECIFIC TRANSCRIPTION INITIATION FACTOR RRN6"/>
    <property type="match status" value="1"/>
</dbReference>
<feature type="domain" description="RRN6 K-rich C-terminal" evidence="3">
    <location>
        <begin position="766"/>
        <end position="850"/>
    </location>
</feature>
<keyword evidence="5" id="KW-1185">Reference proteome</keyword>
<evidence type="ECO:0000259" key="3">
    <source>
        <dbReference type="Pfam" id="PF20639"/>
    </source>
</evidence>
<dbReference type="InterPro" id="IPR019350">
    <property type="entry name" value="RNA_pol_I-sp_TIF_RRN6-like"/>
</dbReference>
<protein>
    <recommendedName>
        <fullName evidence="6">RNA polymerase I-specific transcription initiation factor RRN6-like protein</fullName>
    </recommendedName>
</protein>
<evidence type="ECO:0000256" key="1">
    <source>
        <dbReference type="SAM" id="MobiDB-lite"/>
    </source>
</evidence>
<feature type="region of interest" description="Disordered" evidence="1">
    <location>
        <begin position="810"/>
        <end position="853"/>
    </location>
</feature>
<dbReference type="GO" id="GO:0070860">
    <property type="term" value="C:RNA polymerase I core factor complex"/>
    <property type="evidence" value="ECO:0007669"/>
    <property type="project" value="TreeGrafter"/>
</dbReference>
<feature type="domain" description="RRN6 beta-propeller" evidence="2">
    <location>
        <begin position="341"/>
        <end position="443"/>
    </location>
</feature>
<reference evidence="4" key="1">
    <citation type="submission" date="2022-11" db="EMBL/GenBank/DDBJ databases">
        <authorList>
            <person name="Scott C."/>
            <person name="Bruce N."/>
        </authorList>
    </citation>
    <scope>NUCLEOTIDE SEQUENCE</scope>
</reference>
<dbReference type="Proteomes" id="UP000838763">
    <property type="component" value="Unassembled WGS sequence"/>
</dbReference>
<dbReference type="GO" id="GO:0001163">
    <property type="term" value="F:RNA polymerase I transcription regulatory region sequence-specific DNA binding"/>
    <property type="evidence" value="ECO:0007669"/>
    <property type="project" value="TreeGrafter"/>
</dbReference>
<evidence type="ECO:0000313" key="4">
    <source>
        <dbReference type="EMBL" id="CAI4218191.1"/>
    </source>
</evidence>
<name>A0A9P1H9S3_9PEZI</name>
<organism evidence="4 5">
    <name type="scientific">Parascedosporium putredinis</name>
    <dbReference type="NCBI Taxonomy" id="1442378"/>
    <lineage>
        <taxon>Eukaryota</taxon>
        <taxon>Fungi</taxon>
        <taxon>Dikarya</taxon>
        <taxon>Ascomycota</taxon>
        <taxon>Pezizomycotina</taxon>
        <taxon>Sordariomycetes</taxon>
        <taxon>Hypocreomycetidae</taxon>
        <taxon>Microascales</taxon>
        <taxon>Microascaceae</taxon>
        <taxon>Parascedosporium</taxon>
    </lineage>
</organism>
<evidence type="ECO:0000259" key="2">
    <source>
        <dbReference type="Pfam" id="PF10214"/>
    </source>
</evidence>
<dbReference type="InterPro" id="IPR048536">
    <property type="entry name" value="Rrn6_K-rich"/>
</dbReference>
<feature type="compositionally biased region" description="Basic residues" evidence="1">
    <location>
        <begin position="841"/>
        <end position="853"/>
    </location>
</feature>
<accession>A0A9P1H9S3</accession>